<comment type="caution">
    <text evidence="1">The sequence shown here is derived from an EMBL/GenBank/DDBJ whole genome shotgun (WGS) entry which is preliminary data.</text>
</comment>
<gene>
    <name evidence="1" type="ORF">Lalb_Chr00c30g0408371</name>
</gene>
<protein>
    <submittedName>
        <fullName evidence="1">Uncharacterized protein</fullName>
    </submittedName>
</protein>
<accession>A0A6A4NC84</accession>
<evidence type="ECO:0000313" key="2">
    <source>
        <dbReference type="Proteomes" id="UP000447434"/>
    </source>
</evidence>
<proteinExistence type="predicted"/>
<dbReference type="EMBL" id="WOCE01000055">
    <property type="protein sequence ID" value="KAE9584237.1"/>
    <property type="molecule type" value="Genomic_DNA"/>
</dbReference>
<evidence type="ECO:0000313" key="1">
    <source>
        <dbReference type="EMBL" id="KAE9584237.1"/>
    </source>
</evidence>
<reference evidence="2" key="1">
    <citation type="journal article" date="2020" name="Nat. Commun.">
        <title>Genome sequence of the cluster root forming white lupin.</title>
        <authorList>
            <person name="Hufnagel B."/>
            <person name="Marques A."/>
            <person name="Soriano A."/>
            <person name="Marques L."/>
            <person name="Divol F."/>
            <person name="Doumas P."/>
            <person name="Sallet E."/>
            <person name="Mancinotti D."/>
            <person name="Carrere S."/>
            <person name="Marande W."/>
            <person name="Arribat S."/>
            <person name="Keller J."/>
            <person name="Huneau C."/>
            <person name="Blein T."/>
            <person name="Aime D."/>
            <person name="Laguerre M."/>
            <person name="Taylor J."/>
            <person name="Schubert V."/>
            <person name="Nelson M."/>
            <person name="Geu-Flores F."/>
            <person name="Crespi M."/>
            <person name="Gallardo-Guerrero K."/>
            <person name="Delaux P.-M."/>
            <person name="Salse J."/>
            <person name="Berges H."/>
            <person name="Guyot R."/>
            <person name="Gouzy J."/>
            <person name="Peret B."/>
        </authorList>
    </citation>
    <scope>NUCLEOTIDE SEQUENCE [LARGE SCALE GENOMIC DNA]</scope>
    <source>
        <strain evidence="2">cv. Amiga</strain>
    </source>
</reference>
<dbReference type="AlphaFoldDB" id="A0A6A4NC84"/>
<sequence>MFVVHMPKFKCLESWSCGNQIWIEKSSTCHIGTKLTRHKEFKRELFVALFGEAIQTQH</sequence>
<keyword evidence="2" id="KW-1185">Reference proteome</keyword>
<name>A0A6A4NC84_LUPAL</name>
<dbReference type="Proteomes" id="UP000447434">
    <property type="component" value="Unassembled WGS sequence"/>
</dbReference>
<organism evidence="1 2">
    <name type="scientific">Lupinus albus</name>
    <name type="common">White lupine</name>
    <name type="synonym">Lupinus termis</name>
    <dbReference type="NCBI Taxonomy" id="3870"/>
    <lineage>
        <taxon>Eukaryota</taxon>
        <taxon>Viridiplantae</taxon>
        <taxon>Streptophyta</taxon>
        <taxon>Embryophyta</taxon>
        <taxon>Tracheophyta</taxon>
        <taxon>Spermatophyta</taxon>
        <taxon>Magnoliopsida</taxon>
        <taxon>eudicotyledons</taxon>
        <taxon>Gunneridae</taxon>
        <taxon>Pentapetalae</taxon>
        <taxon>rosids</taxon>
        <taxon>fabids</taxon>
        <taxon>Fabales</taxon>
        <taxon>Fabaceae</taxon>
        <taxon>Papilionoideae</taxon>
        <taxon>50 kb inversion clade</taxon>
        <taxon>genistoids sensu lato</taxon>
        <taxon>core genistoids</taxon>
        <taxon>Genisteae</taxon>
        <taxon>Lupinus</taxon>
    </lineage>
</organism>